<evidence type="ECO:0000313" key="2">
    <source>
        <dbReference type="Proteomes" id="UP000230002"/>
    </source>
</evidence>
<dbReference type="Proteomes" id="UP000230002">
    <property type="component" value="Unassembled WGS sequence"/>
</dbReference>
<dbReference type="Gene3D" id="1.10.510.10">
    <property type="entry name" value="Transferase(Phosphotransferase) domain 1"/>
    <property type="match status" value="1"/>
</dbReference>
<evidence type="ECO:0008006" key="3">
    <source>
        <dbReference type="Google" id="ProtNLM"/>
    </source>
</evidence>
<keyword evidence="2" id="KW-1185">Reference proteome</keyword>
<dbReference type="EMBL" id="AYKW01000002">
    <property type="protein sequence ID" value="PIL35983.1"/>
    <property type="molecule type" value="Genomic_DNA"/>
</dbReference>
<sequence>MASEIEKETNPYADDRLFYRNLPGGYLTREFFWRDHQPWLQEQGYMLRPRYHPDWKPTWAGTKKDSDDCEDGHISNRLGVMDARRISDDHVVVLKKVKKYNHPYEAEIGRLTARIRPQQSLRTRGLEFMHAHHVAHRDIMDFNVMLDPAPLHSEIPHLVDKRKSYDFKRRVRRFSRTERPIKYYYIDFGISRKYAPDEDSPLEDIIVGGDKSVPEFEGTDEPQNPFWTDIYYLGNLIRIGFLERTHGFEFMQSFVEDMVQKDPEKRPIISQARSRFEGLRGSLSERKLRSRVMIYRDEFAVFSFFRDTEALMQAAWGRGITSTTVSHEKLIALNGASAGFSINAALSESEQGRRRDSSLRSEAAGCLYPATAMEEDVHGEESTSPYSAPSISADLSQLSEPEAWWRDHQQWLEERGYMLRPRYRPGWQPSWIVDPRKPRYDCEDMDPPISSYILDAVRISDSESVVVLKKVISWRNPHEVEISQYLSSDALRSNPRNHSVHI</sequence>
<name>A0A2G8SQI8_9APHY</name>
<evidence type="ECO:0000313" key="1">
    <source>
        <dbReference type="EMBL" id="PIL35983.1"/>
    </source>
</evidence>
<accession>A0A2G8SQI8</accession>
<protein>
    <recommendedName>
        <fullName evidence="3">Protein kinase domain-containing protein</fullName>
    </recommendedName>
</protein>
<dbReference type="OrthoDB" id="5987198at2759"/>
<comment type="caution">
    <text evidence="1">The sequence shown here is derived from an EMBL/GenBank/DDBJ whole genome shotgun (WGS) entry which is preliminary data.</text>
</comment>
<gene>
    <name evidence="1" type="ORF">GSI_01643</name>
</gene>
<dbReference type="SUPFAM" id="SSF56112">
    <property type="entry name" value="Protein kinase-like (PK-like)"/>
    <property type="match status" value="1"/>
</dbReference>
<dbReference type="AlphaFoldDB" id="A0A2G8SQI8"/>
<reference evidence="1 2" key="1">
    <citation type="journal article" date="2015" name="Sci. Rep.">
        <title>Chromosome-level genome map provides insights into diverse defense mechanisms in the medicinal fungus Ganoderma sinense.</title>
        <authorList>
            <person name="Zhu Y."/>
            <person name="Xu J."/>
            <person name="Sun C."/>
            <person name="Zhou S."/>
            <person name="Xu H."/>
            <person name="Nelson D.R."/>
            <person name="Qian J."/>
            <person name="Song J."/>
            <person name="Luo H."/>
            <person name="Xiang L."/>
            <person name="Li Y."/>
            <person name="Xu Z."/>
            <person name="Ji A."/>
            <person name="Wang L."/>
            <person name="Lu S."/>
            <person name="Hayward A."/>
            <person name="Sun W."/>
            <person name="Li X."/>
            <person name="Schwartz D.C."/>
            <person name="Wang Y."/>
            <person name="Chen S."/>
        </authorList>
    </citation>
    <scope>NUCLEOTIDE SEQUENCE [LARGE SCALE GENOMIC DNA]</scope>
    <source>
        <strain evidence="1 2">ZZ0214-1</strain>
    </source>
</reference>
<proteinExistence type="predicted"/>
<organism evidence="1 2">
    <name type="scientific">Ganoderma sinense ZZ0214-1</name>
    <dbReference type="NCBI Taxonomy" id="1077348"/>
    <lineage>
        <taxon>Eukaryota</taxon>
        <taxon>Fungi</taxon>
        <taxon>Dikarya</taxon>
        <taxon>Basidiomycota</taxon>
        <taxon>Agaricomycotina</taxon>
        <taxon>Agaricomycetes</taxon>
        <taxon>Polyporales</taxon>
        <taxon>Polyporaceae</taxon>
        <taxon>Ganoderma</taxon>
    </lineage>
</organism>
<dbReference type="InterPro" id="IPR011009">
    <property type="entry name" value="Kinase-like_dom_sf"/>
</dbReference>
<dbReference type="STRING" id="1077348.A0A2G8SQI8"/>